<dbReference type="InterPro" id="IPR006390">
    <property type="entry name" value="DHP_synth_dom"/>
</dbReference>
<evidence type="ECO:0000256" key="11">
    <source>
        <dbReference type="ARBA" id="ARBA00030193"/>
    </source>
</evidence>
<dbReference type="RefSeq" id="WP_121979511.1">
    <property type="nucleotide sequence ID" value="NZ_JBHTLH010000010.1"/>
</dbReference>
<evidence type="ECO:0000256" key="10">
    <source>
        <dbReference type="ARBA" id="ARBA00022909"/>
    </source>
</evidence>
<evidence type="ECO:0000256" key="2">
    <source>
        <dbReference type="ARBA" id="ARBA00001946"/>
    </source>
</evidence>
<evidence type="ECO:0000256" key="1">
    <source>
        <dbReference type="ARBA" id="ARBA00000012"/>
    </source>
</evidence>
<keyword evidence="7 13" id="KW-0808">Transferase</keyword>
<organism evidence="13 14">
    <name type="scientific">Lentilactobacillus raoultii</name>
    <dbReference type="NCBI Taxonomy" id="1987503"/>
    <lineage>
        <taxon>Bacteria</taxon>
        <taxon>Bacillati</taxon>
        <taxon>Bacillota</taxon>
        <taxon>Bacilli</taxon>
        <taxon>Lactobacillales</taxon>
        <taxon>Lactobacillaceae</taxon>
        <taxon>Lentilactobacillus</taxon>
    </lineage>
</organism>
<dbReference type="GO" id="GO:0004156">
    <property type="term" value="F:dihydropteroate synthase activity"/>
    <property type="evidence" value="ECO:0007669"/>
    <property type="project" value="UniProtKB-EC"/>
</dbReference>
<dbReference type="Gene3D" id="3.20.20.20">
    <property type="entry name" value="Dihydropteroate synthase-like"/>
    <property type="match status" value="1"/>
</dbReference>
<evidence type="ECO:0000259" key="12">
    <source>
        <dbReference type="PROSITE" id="PS50972"/>
    </source>
</evidence>
<feature type="domain" description="Pterin-binding" evidence="12">
    <location>
        <begin position="103"/>
        <end position="354"/>
    </location>
</feature>
<evidence type="ECO:0000256" key="7">
    <source>
        <dbReference type="ARBA" id="ARBA00022679"/>
    </source>
</evidence>
<keyword evidence="10" id="KW-0289">Folate biosynthesis</keyword>
<dbReference type="PANTHER" id="PTHR20941:SF1">
    <property type="entry name" value="FOLIC ACID SYNTHESIS PROTEIN FOL1"/>
    <property type="match status" value="1"/>
</dbReference>
<evidence type="ECO:0000256" key="6">
    <source>
        <dbReference type="ARBA" id="ARBA00016919"/>
    </source>
</evidence>
<evidence type="ECO:0000256" key="9">
    <source>
        <dbReference type="ARBA" id="ARBA00022842"/>
    </source>
</evidence>
<comment type="caution">
    <text evidence="13">The sequence shown here is derived from an EMBL/GenBank/DDBJ whole genome shotgun (WGS) entry which is preliminary data.</text>
</comment>
<dbReference type="InterPro" id="IPR000489">
    <property type="entry name" value="Pterin-binding_dom"/>
</dbReference>
<reference evidence="14" key="1">
    <citation type="journal article" date="2019" name="Int. J. Syst. Evol. Microbiol.">
        <title>The Global Catalogue of Microorganisms (GCM) 10K type strain sequencing project: providing services to taxonomists for standard genome sequencing and annotation.</title>
        <authorList>
            <consortium name="The Broad Institute Genomics Platform"/>
            <consortium name="The Broad Institute Genome Sequencing Center for Infectious Disease"/>
            <person name="Wu L."/>
            <person name="Ma J."/>
        </authorList>
    </citation>
    <scope>NUCLEOTIDE SEQUENCE [LARGE SCALE GENOMIC DNA]</scope>
    <source>
        <strain evidence="14">CCUG 71848</strain>
    </source>
</reference>
<evidence type="ECO:0000256" key="5">
    <source>
        <dbReference type="ARBA" id="ARBA00012458"/>
    </source>
</evidence>
<dbReference type="PROSITE" id="PS50972">
    <property type="entry name" value="PTERIN_BINDING"/>
    <property type="match status" value="1"/>
</dbReference>
<keyword evidence="9" id="KW-0460">Magnesium</keyword>
<dbReference type="InterPro" id="IPR045031">
    <property type="entry name" value="DHP_synth-like"/>
</dbReference>
<comment type="catalytic activity">
    <reaction evidence="1">
        <text>(7,8-dihydropterin-6-yl)methyl diphosphate + 4-aminobenzoate = 7,8-dihydropteroate + diphosphate</text>
        <dbReference type="Rhea" id="RHEA:19949"/>
        <dbReference type="ChEBI" id="CHEBI:17836"/>
        <dbReference type="ChEBI" id="CHEBI:17839"/>
        <dbReference type="ChEBI" id="CHEBI:33019"/>
        <dbReference type="ChEBI" id="CHEBI:72950"/>
        <dbReference type="EC" id="2.5.1.15"/>
    </reaction>
</comment>
<comment type="similarity">
    <text evidence="4">Belongs to the DHPS family.</text>
</comment>
<dbReference type="Proteomes" id="UP001597156">
    <property type="component" value="Unassembled WGS sequence"/>
</dbReference>
<sequence>MKIKKIVNPSETLSNKLTLLFEVTSTSERTKLIQLLTKKTRHLVIEPTFVMTTLTINEINQVIKAWPTIFEANDGQHQLEQIIATAGIHFKGPGFDFDITTNPLIYSILNLTPDSFYDGGRNASIDGVLARIETEMAAGASIFEVGGKSSKPHFDDISAKEEWGRIKPFLDAIHQRFPNIILAIDSNTDEVVEEALKNGIQIINDIDGFKSKTKLDLIAKYKPAVVSMFNGRLFNEQPETLPETMANFFTHTISNLTASGLEKENIVLDPGVGFSNHSTLTLDVIKMQFTKFMAKYQVPIMIAISRKSFSKQLFDLDSADDRLIPTLLFESLMTVLGGRIIRVHDVKETEWLIKTFNLLKASLLA</sequence>
<dbReference type="SUPFAM" id="SSF51717">
    <property type="entry name" value="Dihydropteroate synthetase-like"/>
    <property type="match status" value="1"/>
</dbReference>
<evidence type="ECO:0000256" key="3">
    <source>
        <dbReference type="ARBA" id="ARBA00004763"/>
    </source>
</evidence>
<evidence type="ECO:0000313" key="13">
    <source>
        <dbReference type="EMBL" id="MFD1124537.1"/>
    </source>
</evidence>
<dbReference type="PANTHER" id="PTHR20941">
    <property type="entry name" value="FOLATE SYNTHESIS PROTEINS"/>
    <property type="match status" value="1"/>
</dbReference>
<dbReference type="NCBIfam" id="TIGR01496">
    <property type="entry name" value="DHPS"/>
    <property type="match status" value="1"/>
</dbReference>
<protein>
    <recommendedName>
        <fullName evidence="6">Dihydropteroate synthase</fullName>
        <ecNumber evidence="5">2.5.1.15</ecNumber>
    </recommendedName>
    <alternativeName>
        <fullName evidence="11">Dihydropteroate pyrophosphorylase</fullName>
    </alternativeName>
</protein>
<gene>
    <name evidence="13" type="primary">folP</name>
    <name evidence="13" type="ORF">ACFQ22_04075</name>
</gene>
<evidence type="ECO:0000313" key="14">
    <source>
        <dbReference type="Proteomes" id="UP001597156"/>
    </source>
</evidence>
<comment type="pathway">
    <text evidence="3">Cofactor biosynthesis; tetrahydrofolate biosynthesis; 7,8-dihydrofolate from 2-amino-4-hydroxy-6-hydroxymethyl-7,8-dihydropteridine diphosphate and 4-aminobenzoate: step 1/2.</text>
</comment>
<evidence type="ECO:0000256" key="4">
    <source>
        <dbReference type="ARBA" id="ARBA00009503"/>
    </source>
</evidence>
<dbReference type="InterPro" id="IPR011005">
    <property type="entry name" value="Dihydropteroate_synth-like_sf"/>
</dbReference>
<keyword evidence="14" id="KW-1185">Reference proteome</keyword>
<dbReference type="EMBL" id="JBHTLH010000010">
    <property type="protein sequence ID" value="MFD1124537.1"/>
    <property type="molecule type" value="Genomic_DNA"/>
</dbReference>
<proteinExistence type="inferred from homology"/>
<dbReference type="Pfam" id="PF00809">
    <property type="entry name" value="Pterin_bind"/>
    <property type="match status" value="1"/>
</dbReference>
<dbReference type="EC" id="2.5.1.15" evidence="5"/>
<evidence type="ECO:0000256" key="8">
    <source>
        <dbReference type="ARBA" id="ARBA00022723"/>
    </source>
</evidence>
<keyword evidence="8" id="KW-0479">Metal-binding</keyword>
<accession>A0ABW3PFU5</accession>
<name>A0ABW3PFU5_9LACO</name>
<comment type="cofactor">
    <cofactor evidence="2">
        <name>Mg(2+)</name>
        <dbReference type="ChEBI" id="CHEBI:18420"/>
    </cofactor>
</comment>